<dbReference type="EMBL" id="JAVKPH010000050">
    <property type="protein sequence ID" value="MDR5655179.1"/>
    <property type="molecule type" value="Genomic_DNA"/>
</dbReference>
<feature type="non-terminal residue" evidence="2">
    <location>
        <position position="1"/>
    </location>
</feature>
<gene>
    <name evidence="2" type="ORF">RGD00_21445</name>
</gene>
<dbReference type="Proteomes" id="UP001247754">
    <property type="component" value="Unassembled WGS sequence"/>
</dbReference>
<reference evidence="2 3" key="1">
    <citation type="submission" date="2023-09" db="EMBL/GenBank/DDBJ databases">
        <title>Xinfangfangia sedmenti sp. nov., isolated the sedment.</title>
        <authorList>
            <person name="Xu L."/>
        </authorList>
    </citation>
    <scope>NUCLEOTIDE SEQUENCE [LARGE SCALE GENOMIC DNA]</scope>
    <source>
        <strain evidence="2 3">LG-4</strain>
    </source>
</reference>
<dbReference type="RefSeq" id="WP_425603446.1">
    <property type="nucleotide sequence ID" value="NZ_JAVKPH010000050.1"/>
</dbReference>
<keyword evidence="1" id="KW-0040">ANK repeat</keyword>
<dbReference type="PROSITE" id="PS50088">
    <property type="entry name" value="ANK_REPEAT"/>
    <property type="match status" value="1"/>
</dbReference>
<organism evidence="2 3">
    <name type="scientific">Ruixingdingia sedimenti</name>
    <dbReference type="NCBI Taxonomy" id="3073604"/>
    <lineage>
        <taxon>Bacteria</taxon>
        <taxon>Pseudomonadati</taxon>
        <taxon>Pseudomonadota</taxon>
        <taxon>Alphaproteobacteria</taxon>
        <taxon>Rhodobacterales</taxon>
        <taxon>Paracoccaceae</taxon>
        <taxon>Ruixingdingia</taxon>
    </lineage>
</organism>
<evidence type="ECO:0000256" key="1">
    <source>
        <dbReference type="PROSITE-ProRule" id="PRU00023"/>
    </source>
</evidence>
<name>A0ABU1FFC1_9RHOB</name>
<evidence type="ECO:0000313" key="3">
    <source>
        <dbReference type="Proteomes" id="UP001247754"/>
    </source>
</evidence>
<comment type="caution">
    <text evidence="2">The sequence shown here is derived from an EMBL/GenBank/DDBJ whole genome shotgun (WGS) entry which is preliminary data.</text>
</comment>
<dbReference type="Pfam" id="PF00023">
    <property type="entry name" value="Ank"/>
    <property type="match status" value="1"/>
</dbReference>
<evidence type="ECO:0000313" key="2">
    <source>
        <dbReference type="EMBL" id="MDR5655179.1"/>
    </source>
</evidence>
<sequence length="243" mass="26993">FRCAFKDFWMTFWKWVAWTKLVPPNRCLPNFGSIPVMKGVEFGGHRGTPIMFGSRENHAIRIYETTWDALEAGDVERLEELTHLSSFPCGLDGWHGLHWLTTAIHTGNLTSVAWVLGRKPDVTYIEADGFTALKSALQMEMDCRLPPDEAAAFTIRLIDMLLDAGADINQRMTLDVTLLHVAAEGSSPAVVAHLLARGADPHAVSHDYTPRTPAGQAAFRKRWDVHAILRAARENTPEPPAAV</sequence>
<dbReference type="SUPFAM" id="SSF48403">
    <property type="entry name" value="Ankyrin repeat"/>
    <property type="match status" value="1"/>
</dbReference>
<evidence type="ECO:0008006" key="4">
    <source>
        <dbReference type="Google" id="ProtNLM"/>
    </source>
</evidence>
<keyword evidence="3" id="KW-1185">Reference proteome</keyword>
<feature type="repeat" description="ANK" evidence="1">
    <location>
        <begin position="174"/>
        <end position="206"/>
    </location>
</feature>
<accession>A0ABU1FFC1</accession>
<dbReference type="InterPro" id="IPR002110">
    <property type="entry name" value="Ankyrin_rpt"/>
</dbReference>
<dbReference type="SMART" id="SM00248">
    <property type="entry name" value="ANK"/>
    <property type="match status" value="3"/>
</dbReference>
<dbReference type="Gene3D" id="1.25.40.20">
    <property type="entry name" value="Ankyrin repeat-containing domain"/>
    <property type="match status" value="1"/>
</dbReference>
<protein>
    <recommendedName>
        <fullName evidence="4">Ankyrin repeat domain-containing protein</fullName>
    </recommendedName>
</protein>
<proteinExistence type="predicted"/>
<dbReference type="InterPro" id="IPR036770">
    <property type="entry name" value="Ankyrin_rpt-contain_sf"/>
</dbReference>